<feature type="compositionally biased region" description="Polar residues" evidence="1">
    <location>
        <begin position="29"/>
        <end position="40"/>
    </location>
</feature>
<accession>A0A6J3LR69</accession>
<evidence type="ECO:0000313" key="2">
    <source>
        <dbReference type="Proteomes" id="UP000504637"/>
    </source>
</evidence>
<dbReference type="OrthoDB" id="5377012at2759"/>
<name>A0A6J3LR69_9PEZI</name>
<protein>
    <submittedName>
        <fullName evidence="3">Uncharacterized protein</fullName>
    </submittedName>
</protein>
<feature type="compositionally biased region" description="Basic and acidic residues" evidence="1">
    <location>
        <begin position="1"/>
        <end position="14"/>
    </location>
</feature>
<feature type="compositionally biased region" description="Polar residues" evidence="1">
    <location>
        <begin position="225"/>
        <end position="236"/>
    </location>
</feature>
<gene>
    <name evidence="3" type="ORF">K489DRAFT_397199</name>
</gene>
<reference evidence="3" key="2">
    <citation type="submission" date="2020-04" db="EMBL/GenBank/DDBJ databases">
        <authorList>
            <consortium name="NCBI Genome Project"/>
        </authorList>
    </citation>
    <scope>NUCLEOTIDE SEQUENCE</scope>
    <source>
        <strain evidence="3">CBS 342.82</strain>
    </source>
</reference>
<feature type="compositionally biased region" description="Basic and acidic residues" evidence="1">
    <location>
        <begin position="421"/>
        <end position="431"/>
    </location>
</feature>
<evidence type="ECO:0000313" key="3">
    <source>
        <dbReference type="RefSeq" id="XP_033454805.1"/>
    </source>
</evidence>
<feature type="region of interest" description="Disordered" evidence="1">
    <location>
        <begin position="1"/>
        <end position="161"/>
    </location>
</feature>
<dbReference type="RefSeq" id="XP_033454805.1">
    <property type="nucleotide sequence ID" value="XM_033606899.1"/>
</dbReference>
<feature type="region of interest" description="Disordered" evidence="1">
    <location>
        <begin position="364"/>
        <end position="443"/>
    </location>
</feature>
<sequence length="443" mass="46203">MAAADIETRPQERSARRKPFANLVKRLTNFKNSTDSQQGKKQLVGGNLRKQKKAGKNNPYPESGRLPVAAPQASQPSFGAASQPHADSLSYASLPAGGSHDNDGSERGGNKSGAPTLETNPDTVHSDGGNSKAATTTTGGRALSSLDGAGAGSTFSSPNHSVRSLATTLTTIQSQGNAMQTGNGVASNHAPHHNEQSQPNGTMFHQPFPGAVSAIPRHLQGDPNAPNTYSSATANNLSSDNASILTLASSSKQRRRSMDTDASVRAMAPSSVWGGSRESLPLSVLSSNIEMGQSTRPSIAGLPSASAERASVYSSSGLGNIRDSTGINSLALASERNSYYAKQAADAKSLRSINNLKDDSRSINREHDVASIRSLAPSEARLGGHSRNDSIPGSIATSPLASPALPRQSSTAGNGPSLSRRGSDWRHKDLEGETDNAYFEKRG</sequence>
<keyword evidence="2" id="KW-1185">Reference proteome</keyword>
<reference evidence="3" key="3">
    <citation type="submission" date="2025-08" db="UniProtKB">
        <authorList>
            <consortium name="RefSeq"/>
        </authorList>
    </citation>
    <scope>IDENTIFICATION</scope>
    <source>
        <strain evidence="3">CBS 342.82</strain>
    </source>
</reference>
<organism evidence="3">
    <name type="scientific">Dissoconium aciculare CBS 342.82</name>
    <dbReference type="NCBI Taxonomy" id="1314786"/>
    <lineage>
        <taxon>Eukaryota</taxon>
        <taxon>Fungi</taxon>
        <taxon>Dikarya</taxon>
        <taxon>Ascomycota</taxon>
        <taxon>Pezizomycotina</taxon>
        <taxon>Dothideomycetes</taxon>
        <taxon>Dothideomycetidae</taxon>
        <taxon>Mycosphaerellales</taxon>
        <taxon>Dissoconiaceae</taxon>
        <taxon>Dissoconium</taxon>
    </lineage>
</organism>
<feature type="compositionally biased region" description="Polar residues" evidence="1">
    <location>
        <begin position="117"/>
        <end position="139"/>
    </location>
</feature>
<dbReference type="AlphaFoldDB" id="A0A6J3LR69"/>
<feature type="compositionally biased region" description="Polar residues" evidence="1">
    <location>
        <begin position="389"/>
        <end position="400"/>
    </location>
</feature>
<feature type="region of interest" description="Disordered" evidence="1">
    <location>
        <begin position="178"/>
        <end position="236"/>
    </location>
</feature>
<evidence type="ECO:0000256" key="1">
    <source>
        <dbReference type="SAM" id="MobiDB-lite"/>
    </source>
</evidence>
<reference evidence="3" key="1">
    <citation type="submission" date="2020-01" db="EMBL/GenBank/DDBJ databases">
        <authorList>
            <consortium name="DOE Joint Genome Institute"/>
            <person name="Haridas S."/>
            <person name="Albert R."/>
            <person name="Binder M."/>
            <person name="Bloem J."/>
            <person name="Labutti K."/>
            <person name="Salamov A."/>
            <person name="Andreopoulos B."/>
            <person name="Baker S.E."/>
            <person name="Barry K."/>
            <person name="Bills G."/>
            <person name="Bluhm B.H."/>
            <person name="Cannon C."/>
            <person name="Castanera R."/>
            <person name="Culley D.E."/>
            <person name="Daum C."/>
            <person name="Ezra D."/>
            <person name="Gonzalez J.B."/>
            <person name="Henrissat B."/>
            <person name="Kuo A."/>
            <person name="Liang C."/>
            <person name="Lipzen A."/>
            <person name="Lutzoni F."/>
            <person name="Magnuson J."/>
            <person name="Mondo S."/>
            <person name="Nolan M."/>
            <person name="Ohm R."/>
            <person name="Pangilinan J."/>
            <person name="Park H.-J."/>
            <person name="Ramirez L."/>
            <person name="Alfaro M."/>
            <person name="Sun H."/>
            <person name="Tritt A."/>
            <person name="Yoshinaga Y."/>
            <person name="Zwiers L.-H."/>
            <person name="Turgeon B.G."/>
            <person name="Goodwin S.B."/>
            <person name="Spatafora J.W."/>
            <person name="Crous P.W."/>
            <person name="Grigoriev I.V."/>
        </authorList>
    </citation>
    <scope>NUCLEOTIDE SEQUENCE</scope>
    <source>
        <strain evidence="3">CBS 342.82</strain>
    </source>
</reference>
<proteinExistence type="predicted"/>
<feature type="compositionally biased region" description="Basic and acidic residues" evidence="1">
    <location>
        <begin position="100"/>
        <end position="109"/>
    </location>
</feature>
<dbReference type="GeneID" id="54364699"/>
<dbReference type="Proteomes" id="UP000504637">
    <property type="component" value="Unplaced"/>
</dbReference>
<feature type="compositionally biased region" description="Polar residues" evidence="1">
    <location>
        <begin position="407"/>
        <end position="417"/>
    </location>
</feature>